<evidence type="ECO:0000313" key="8">
    <source>
        <dbReference type="Proteomes" id="UP000254956"/>
    </source>
</evidence>
<feature type="binding site" evidence="5">
    <location>
        <position position="65"/>
    </location>
    <ligand>
        <name>a divalent metal cation</name>
        <dbReference type="ChEBI" id="CHEBI:60240"/>
        <label>1</label>
    </ligand>
</feature>
<dbReference type="Proteomes" id="UP000254956">
    <property type="component" value="Unassembled WGS sequence"/>
</dbReference>
<dbReference type="OrthoDB" id="9792792at2"/>
<evidence type="ECO:0000256" key="4">
    <source>
        <dbReference type="PIRNR" id="PIRNR037489"/>
    </source>
</evidence>
<dbReference type="EMBL" id="UGZE01000001">
    <property type="protein sequence ID" value="SUJ18894.1"/>
    <property type="molecule type" value="Genomic_DNA"/>
</dbReference>
<reference evidence="7 8" key="1">
    <citation type="submission" date="2018-06" db="EMBL/GenBank/DDBJ databases">
        <authorList>
            <consortium name="Pathogen Informatics"/>
            <person name="Doyle S."/>
        </authorList>
    </citation>
    <scope>NUCLEOTIDE SEQUENCE [LARGE SCALE GENOMIC DNA]</scope>
    <source>
        <strain evidence="7 8">NCTC12413</strain>
    </source>
</reference>
<sequence length="367" mass="40910">MNIKTLLHTIEQHVPFTTAESWDNVGLLIGDKQAKISGVLTALDCTIEVVDEAISKGLNTIICHHPLIFKGIKSVVEQDGYGAIIRKIIKHDINLIALHTNLDVYSDGVNKMLADKMNLTNLKPLNSADHYYYKVQVYVPQNNVESLKQNLSEHGLAEEGNYEYCFFESAGTGNFKPVDGANPHQGKLHSIEQVAEVKLEFMINSSQKVLAQQLIEQYHPYETPVYDFVEMTKVANYGLGVIGELPATQNVSAFTASIKENLNMPSVRYIGDLNAHIKKVAIIGGAGIGYEYQAQALGADIFITGDIKHHEALDAKINQMNLLDINHYSEYVMKEGLINLLNNWLPVENIDFTMVASELNTDPYNYL</sequence>
<feature type="binding site" evidence="5">
    <location>
        <position position="327"/>
    </location>
    <ligand>
        <name>a divalent metal cation</name>
        <dbReference type="ChEBI" id="CHEBI:60240"/>
        <label>1</label>
    </ligand>
</feature>
<dbReference type="NCBIfam" id="TIGR00486">
    <property type="entry name" value="YbgI_SA1388"/>
    <property type="match status" value="1"/>
</dbReference>
<dbReference type="GO" id="GO:0046872">
    <property type="term" value="F:metal ion binding"/>
    <property type="evidence" value="ECO:0007669"/>
    <property type="project" value="UniProtKB-UniRule"/>
</dbReference>
<dbReference type="InterPro" id="IPR017221">
    <property type="entry name" value="DUF34/NIF3_bac"/>
</dbReference>
<evidence type="ECO:0000256" key="1">
    <source>
        <dbReference type="ARBA" id="ARBA00006964"/>
    </source>
</evidence>
<gene>
    <name evidence="7" type="ORF">NCTC12413_01371</name>
    <name evidence="6" type="ORF">SAR03_10230</name>
</gene>
<evidence type="ECO:0000313" key="9">
    <source>
        <dbReference type="Proteomes" id="UP000321598"/>
    </source>
</evidence>
<dbReference type="GO" id="GO:0005737">
    <property type="term" value="C:cytoplasm"/>
    <property type="evidence" value="ECO:0007669"/>
    <property type="project" value="TreeGrafter"/>
</dbReference>
<dbReference type="PANTHER" id="PTHR13799">
    <property type="entry name" value="NGG1 INTERACTING FACTOR 3"/>
    <property type="match status" value="1"/>
</dbReference>
<protein>
    <recommendedName>
        <fullName evidence="2 4">GTP cyclohydrolase 1 type 2 homolog</fullName>
    </recommendedName>
</protein>
<dbReference type="Gene3D" id="3.30.70.120">
    <property type="match status" value="1"/>
</dbReference>
<feature type="binding site" evidence="5">
    <location>
        <position position="64"/>
    </location>
    <ligand>
        <name>a divalent metal cation</name>
        <dbReference type="ChEBI" id="CHEBI:60240"/>
        <label>2</label>
    </ligand>
</feature>
<dbReference type="RefSeq" id="WP_002509775.1">
    <property type="nucleotide sequence ID" value="NZ_AP019698.1"/>
</dbReference>
<feature type="binding site" evidence="5">
    <location>
        <position position="330"/>
    </location>
    <ligand>
        <name>a divalent metal cation</name>
        <dbReference type="ChEBI" id="CHEBI:60240"/>
        <label>1</label>
    </ligand>
</feature>
<dbReference type="InterPro" id="IPR036069">
    <property type="entry name" value="DUF34/NIF3_sf"/>
</dbReference>
<keyword evidence="9" id="KW-1185">Reference proteome</keyword>
<evidence type="ECO:0000256" key="5">
    <source>
        <dbReference type="PIRSR" id="PIRSR602678-1"/>
    </source>
</evidence>
<dbReference type="FunFam" id="3.40.1390.30:FF:000001">
    <property type="entry name" value="GTP cyclohydrolase 1 type 2"/>
    <property type="match status" value="1"/>
</dbReference>
<evidence type="ECO:0000256" key="3">
    <source>
        <dbReference type="ARBA" id="ARBA00022723"/>
    </source>
</evidence>
<dbReference type="PANTHER" id="PTHR13799:SF14">
    <property type="entry name" value="GTP CYCLOHYDROLASE 1 TYPE 2 HOMOLOG"/>
    <property type="match status" value="1"/>
</dbReference>
<accession>A0A2T7BUP4</accession>
<evidence type="ECO:0000256" key="2">
    <source>
        <dbReference type="ARBA" id="ARBA00022112"/>
    </source>
</evidence>
<proteinExistence type="inferred from homology"/>
<keyword evidence="3 4" id="KW-0479">Metal-binding</keyword>
<dbReference type="AlphaFoldDB" id="A0A2T7BUP4"/>
<dbReference type="Gene3D" id="3.40.1390.30">
    <property type="entry name" value="NIF3 (NGG1p interacting factor 3)-like"/>
    <property type="match status" value="1"/>
</dbReference>
<reference evidence="6 9" key="2">
    <citation type="submission" date="2019-07" db="EMBL/GenBank/DDBJ databases">
        <title>Whole genome shotgun sequence of Staphylococcus arlettae NBRC 109765.</title>
        <authorList>
            <person name="Hosoyama A."/>
            <person name="Uohara A."/>
            <person name="Ohji S."/>
            <person name="Ichikawa N."/>
        </authorList>
    </citation>
    <scope>NUCLEOTIDE SEQUENCE [LARGE SCALE GENOMIC DNA]</scope>
    <source>
        <strain evidence="6 9">NBRC 109765</strain>
    </source>
</reference>
<organism evidence="7 8">
    <name type="scientific">Staphylococcus arlettae</name>
    <dbReference type="NCBI Taxonomy" id="29378"/>
    <lineage>
        <taxon>Bacteria</taxon>
        <taxon>Bacillati</taxon>
        <taxon>Bacillota</taxon>
        <taxon>Bacilli</taxon>
        <taxon>Bacillales</taxon>
        <taxon>Staphylococcaceae</taxon>
        <taxon>Staphylococcus</taxon>
    </lineage>
</organism>
<feature type="binding site" evidence="5">
    <location>
        <position position="103"/>
    </location>
    <ligand>
        <name>a divalent metal cation</name>
        <dbReference type="ChEBI" id="CHEBI:60240"/>
        <label>1</label>
    </ligand>
</feature>
<dbReference type="InterPro" id="IPR002678">
    <property type="entry name" value="DUF34/NIF3"/>
</dbReference>
<dbReference type="EMBL" id="BKAV01000007">
    <property type="protein sequence ID" value="GEP99985.1"/>
    <property type="molecule type" value="Genomic_DNA"/>
</dbReference>
<evidence type="ECO:0000313" key="6">
    <source>
        <dbReference type="EMBL" id="GEP99985.1"/>
    </source>
</evidence>
<dbReference type="Proteomes" id="UP000321598">
    <property type="component" value="Unassembled WGS sequence"/>
</dbReference>
<evidence type="ECO:0000313" key="7">
    <source>
        <dbReference type="EMBL" id="SUJ18894.1"/>
    </source>
</evidence>
<dbReference type="GeneID" id="97287647"/>
<dbReference type="SUPFAM" id="SSF102705">
    <property type="entry name" value="NIF3 (NGG1p interacting factor 3)-like"/>
    <property type="match status" value="1"/>
</dbReference>
<dbReference type="PIRSF" id="PIRSF037489">
    <property type="entry name" value="UCP037489_NIF3_YqfO"/>
    <property type="match status" value="1"/>
</dbReference>
<dbReference type="Pfam" id="PF01784">
    <property type="entry name" value="DUF34_NIF3"/>
    <property type="match status" value="1"/>
</dbReference>
<dbReference type="STRING" id="1212545.SARL_05178"/>
<dbReference type="InterPro" id="IPR015867">
    <property type="entry name" value="N-reg_PII/ATP_PRibTrfase_C"/>
</dbReference>
<comment type="similarity">
    <text evidence="1 4">Belongs to the GTP cyclohydrolase I type 2/NIF3 family.</text>
</comment>
<name>A0A2T7BUP4_9STAP</name>